<feature type="transmembrane region" description="Helical" evidence="1">
    <location>
        <begin position="53"/>
        <end position="79"/>
    </location>
</feature>
<dbReference type="EMBL" id="JFZT01000016">
    <property type="protein sequence ID" value="EZQ11221.1"/>
    <property type="molecule type" value="Genomic_DNA"/>
</dbReference>
<keyword evidence="1" id="KW-0812">Transmembrane</keyword>
<dbReference type="OrthoDB" id="36967at2157"/>
<feature type="transmembrane region" description="Helical" evidence="1">
    <location>
        <begin position="219"/>
        <end position="239"/>
    </location>
</feature>
<keyword evidence="3" id="KW-1185">Reference proteome</keyword>
<keyword evidence="1" id="KW-0472">Membrane</keyword>
<sequence length="246" mass="28193">MRLSRSLQIFRIIFKERYRDPTLELILPTMLLSNVFLSAFYERSGFELFGIVLAFIPIISVSETLAFSLGLRNIVFVTGDHMYRGSIISFLMSPIKREELFVFIYISDVVLPLLFWVSSTLFYSFMAEIGVPPLLYLTFISGYFFAENVTFLLTILFRSPGVSTLISMFILGGTFILGGSINYYLLIQGFYNHLYLTSFTNPYVLWIVYSLGKNVLPQIVFGVEIDLILAVLALTLTFVKFMRLEV</sequence>
<dbReference type="RefSeq" id="WP_048098668.1">
    <property type="nucleotide sequence ID" value="NZ_JFZT01000016.1"/>
</dbReference>
<protein>
    <submittedName>
        <fullName evidence="2">Uncharacterized protein</fullName>
    </submittedName>
</protein>
<evidence type="ECO:0000313" key="3">
    <source>
        <dbReference type="Proteomes" id="UP000024332"/>
    </source>
</evidence>
<feature type="transmembrane region" description="Helical" evidence="1">
    <location>
        <begin position="164"/>
        <end position="187"/>
    </location>
</feature>
<proteinExistence type="predicted"/>
<dbReference type="AlphaFoldDB" id="A0A031LTT4"/>
<feature type="transmembrane region" description="Helical" evidence="1">
    <location>
        <begin position="21"/>
        <end position="41"/>
    </location>
</feature>
<keyword evidence="1" id="KW-1133">Transmembrane helix</keyword>
<organism evidence="2 3">
    <name type="scientific">Candidatus Acidianus copahuensis</name>
    <dbReference type="NCBI Taxonomy" id="1160895"/>
    <lineage>
        <taxon>Archaea</taxon>
        <taxon>Thermoproteota</taxon>
        <taxon>Thermoprotei</taxon>
        <taxon>Sulfolobales</taxon>
        <taxon>Sulfolobaceae</taxon>
        <taxon>Acidianus</taxon>
    </lineage>
</organism>
<dbReference type="STRING" id="1160895.CM19_01655"/>
<accession>A0A031LTT4</accession>
<name>A0A031LTT4_9CREN</name>
<reference evidence="2 3" key="1">
    <citation type="submission" date="2014-03" db="EMBL/GenBank/DDBJ databases">
        <title>Draft genome sequence of the novel thermoacidophilic archaea Acidianus copahuensis ALE1 strain, isolated from Copahue volcanic area in Neuquen Argentina.</title>
        <authorList>
            <person name="Urbieta M.S."/>
            <person name="Rascovan N."/>
            <person name="Castro C."/>
            <person name="Revale S."/>
            <person name="Giaveno M.A."/>
            <person name="Vazquez M.P."/>
            <person name="Donati E.R."/>
        </authorList>
    </citation>
    <scope>NUCLEOTIDE SEQUENCE [LARGE SCALE GENOMIC DNA]</scope>
    <source>
        <strain evidence="2 3">ALE1</strain>
    </source>
</reference>
<dbReference type="Proteomes" id="UP000024332">
    <property type="component" value="Unassembled WGS sequence"/>
</dbReference>
<evidence type="ECO:0000256" key="1">
    <source>
        <dbReference type="SAM" id="Phobius"/>
    </source>
</evidence>
<feature type="transmembrane region" description="Helical" evidence="1">
    <location>
        <begin position="100"/>
        <end position="122"/>
    </location>
</feature>
<comment type="caution">
    <text evidence="2">The sequence shown here is derived from an EMBL/GenBank/DDBJ whole genome shotgun (WGS) entry which is preliminary data.</text>
</comment>
<feature type="transmembrane region" description="Helical" evidence="1">
    <location>
        <begin position="134"/>
        <end position="157"/>
    </location>
</feature>
<gene>
    <name evidence="2" type="ORF">CM19_01655</name>
</gene>
<evidence type="ECO:0000313" key="2">
    <source>
        <dbReference type="EMBL" id="EZQ11221.1"/>
    </source>
</evidence>